<name>A0A7C4L0A5_9CHLR</name>
<evidence type="ECO:0000256" key="1">
    <source>
        <dbReference type="SAM" id="Phobius"/>
    </source>
</evidence>
<organism evidence="2">
    <name type="scientific">Bellilinea caldifistulae</name>
    <dbReference type="NCBI Taxonomy" id="360411"/>
    <lineage>
        <taxon>Bacteria</taxon>
        <taxon>Bacillati</taxon>
        <taxon>Chloroflexota</taxon>
        <taxon>Anaerolineae</taxon>
        <taxon>Anaerolineales</taxon>
        <taxon>Anaerolineaceae</taxon>
        <taxon>Bellilinea</taxon>
    </lineage>
</organism>
<comment type="caution">
    <text evidence="2">The sequence shown here is derived from an EMBL/GenBank/DDBJ whole genome shotgun (WGS) entry which is preliminary data.</text>
</comment>
<dbReference type="AlphaFoldDB" id="A0A7C4L0A5"/>
<proteinExistence type="predicted"/>
<dbReference type="Pfam" id="PF12732">
    <property type="entry name" value="YtxH"/>
    <property type="match status" value="1"/>
</dbReference>
<dbReference type="EMBL" id="DSXR01000095">
    <property type="protein sequence ID" value="HGS87842.1"/>
    <property type="molecule type" value="Genomic_DNA"/>
</dbReference>
<dbReference type="InterPro" id="IPR024623">
    <property type="entry name" value="YtxH"/>
</dbReference>
<reference evidence="2" key="1">
    <citation type="journal article" date="2020" name="mSystems">
        <title>Genome- and Community-Level Interaction Insights into Carbon Utilization and Element Cycling Functions of Hydrothermarchaeota in Hydrothermal Sediment.</title>
        <authorList>
            <person name="Zhou Z."/>
            <person name="Liu Y."/>
            <person name="Xu W."/>
            <person name="Pan J."/>
            <person name="Luo Z.H."/>
            <person name="Li M."/>
        </authorList>
    </citation>
    <scope>NUCLEOTIDE SEQUENCE [LARGE SCALE GENOMIC DNA]</scope>
    <source>
        <strain evidence="2">SpSt-556</strain>
    </source>
</reference>
<protein>
    <submittedName>
        <fullName evidence="2">YtxH domain-containing protein</fullName>
    </submittedName>
</protein>
<sequence length="82" mass="9143">MGVSKEETMRRLASFFVGVLIGGLVGGTLALLFAPASGKQFQQQIGETIDRISGEVRLAAEQRRKELEEELNRLRQARIKLE</sequence>
<keyword evidence="1" id="KW-0472">Membrane</keyword>
<keyword evidence="1" id="KW-0812">Transmembrane</keyword>
<feature type="transmembrane region" description="Helical" evidence="1">
    <location>
        <begin position="12"/>
        <end position="34"/>
    </location>
</feature>
<gene>
    <name evidence="2" type="ORF">ENT17_09515</name>
</gene>
<accession>A0A7C4L0A5</accession>
<evidence type="ECO:0000313" key="2">
    <source>
        <dbReference type="EMBL" id="HGS87842.1"/>
    </source>
</evidence>
<keyword evidence="1" id="KW-1133">Transmembrane helix</keyword>